<dbReference type="InterPro" id="IPR055377">
    <property type="entry name" value="GH3_M"/>
</dbReference>
<keyword evidence="4" id="KW-1185">Reference proteome</keyword>
<dbReference type="RefSeq" id="WP_019595844.1">
    <property type="nucleotide sequence ID" value="NZ_FNQC01000001.1"/>
</dbReference>
<evidence type="ECO:0000313" key="3">
    <source>
        <dbReference type="EMBL" id="SDY40807.1"/>
    </source>
</evidence>
<dbReference type="InterPro" id="IPR055378">
    <property type="entry name" value="GH3_C"/>
</dbReference>
<comment type="caution">
    <text evidence="3">The sequence shown here is derived from an EMBL/GenBank/DDBJ whole genome shotgun (WGS) entry which is preliminary data.</text>
</comment>
<evidence type="ECO:0000259" key="1">
    <source>
        <dbReference type="Pfam" id="PF23571"/>
    </source>
</evidence>
<evidence type="ECO:0000259" key="2">
    <source>
        <dbReference type="Pfam" id="PF23572"/>
    </source>
</evidence>
<dbReference type="Pfam" id="PF23572">
    <property type="entry name" value="GH3_C"/>
    <property type="match status" value="1"/>
</dbReference>
<dbReference type="PANTHER" id="PTHR31901">
    <property type="entry name" value="GH3 DOMAIN-CONTAINING PROTEIN"/>
    <property type="match status" value="1"/>
</dbReference>
<dbReference type="EMBL" id="FNQC01000001">
    <property type="protein sequence ID" value="SDY40807.1"/>
    <property type="molecule type" value="Genomic_DNA"/>
</dbReference>
<protein>
    <submittedName>
        <fullName evidence="3">GH3 auxin-responsive promoter</fullName>
    </submittedName>
</protein>
<dbReference type="PANTHER" id="PTHR31901:SF9">
    <property type="entry name" value="GH3 DOMAIN-CONTAINING PROTEIN"/>
    <property type="match status" value="1"/>
</dbReference>
<proteinExistence type="predicted"/>
<feature type="domain" description="GH3 middle" evidence="1">
    <location>
        <begin position="298"/>
        <end position="367"/>
    </location>
</feature>
<evidence type="ECO:0000313" key="4">
    <source>
        <dbReference type="Proteomes" id="UP000199663"/>
    </source>
</evidence>
<dbReference type="Pfam" id="PF23571">
    <property type="entry name" value="GH3_M"/>
    <property type="match status" value="1"/>
</dbReference>
<accession>A0A1H3JLP1</accession>
<feature type="domain" description="GH3 C-terminal" evidence="2">
    <location>
        <begin position="382"/>
        <end position="496"/>
    </location>
</feature>
<dbReference type="Pfam" id="PF03321">
    <property type="entry name" value="GH3"/>
    <property type="match status" value="1"/>
</dbReference>
<gene>
    <name evidence="3" type="ORF">SAMN05444412_10162</name>
</gene>
<dbReference type="Proteomes" id="UP000199663">
    <property type="component" value="Unassembled WGS sequence"/>
</dbReference>
<dbReference type="InterPro" id="IPR004993">
    <property type="entry name" value="GH3"/>
</dbReference>
<sequence length="505" mass="57832">MEVVNTFMTWIFKNRMGQIENFKENPIEVQREILNELIDRAKKTEFGIKNGFSKIRSYADFAKQVPLYDYEEMTPYIEKTMKGAENVIWPEEIIWFSKSSGTTANRSKYIPVSQESLEDCHFKGGKDMLSLYVNNYPDSKLFSGKSLSIGGSLGDNPFDKNGNAKVGDISAIIMENLPLWVQFARTPSLDTALMSEWEEKIEKMAREIMEENVVSISGVPTWTIVLLQRIMDIKGAKNILEVWPNLEVFFHGAVAFGPYKKLFRELIPSDKMRYMETYNASEGFFAIQDQPDSEDLLLMLDYGIFFEFIPMEEWDNENPIVIPLEAVELGKNYALVITTNGGLWRYKIGDTVKFTSIKPYRIKITGRTKHFINAFGEEVIVENAEKAIQTAAEATGATITNFTAAPVYFDGSKSKGAHEWVVEFRSMPSDNDRFAFLLDQTLREINSDYDAKRYRDIALNAPKIHFVSEGVFEKWMKSRGKLGGQNKVPRLSNTREYIDEVLKLL</sequence>
<name>A0A1H3JLP1_9BACT</name>
<reference evidence="3 4" key="1">
    <citation type="submission" date="2016-10" db="EMBL/GenBank/DDBJ databases">
        <authorList>
            <person name="Varghese N."/>
            <person name="Submissions S."/>
        </authorList>
    </citation>
    <scope>NUCLEOTIDE SEQUENCE [LARGE SCALE GENOMIC DNA]</scope>
    <source>
        <strain evidence="3 4">DSM 17997</strain>
    </source>
</reference>
<organism evidence="3 4">
    <name type="scientific">Rhodonellum ikkaensis</name>
    <dbReference type="NCBI Taxonomy" id="336829"/>
    <lineage>
        <taxon>Bacteria</taxon>
        <taxon>Pseudomonadati</taxon>
        <taxon>Bacteroidota</taxon>
        <taxon>Cytophagia</taxon>
        <taxon>Cytophagales</taxon>
        <taxon>Cytophagaceae</taxon>
        <taxon>Rhodonellum</taxon>
    </lineage>
</organism>